<dbReference type="SUPFAM" id="SSF89392">
    <property type="entry name" value="Prokaryotic lipoproteins and lipoprotein localization factors"/>
    <property type="match status" value="1"/>
</dbReference>
<evidence type="ECO:0000256" key="1">
    <source>
        <dbReference type="ARBA" id="ARBA00022729"/>
    </source>
</evidence>
<dbReference type="EMBL" id="CP053923">
    <property type="protein sequence ID" value="QNT69474.1"/>
    <property type="molecule type" value="Genomic_DNA"/>
</dbReference>
<dbReference type="KEGG" id="dvn:HQ394_09220"/>
<accession>A0A7H1N188</accession>
<dbReference type="PANTHER" id="PTHR35869">
    <property type="entry name" value="OUTER-MEMBRANE LIPOPROTEIN CARRIER PROTEIN"/>
    <property type="match status" value="1"/>
</dbReference>
<reference evidence="2 3" key="1">
    <citation type="submission" date="2020-05" db="EMBL/GenBank/DDBJ databases">
        <title>Complete closed genome sequence of Defluviicoccus vanus.</title>
        <authorList>
            <person name="Bessarab I."/>
            <person name="Arumugam K."/>
            <person name="Maszenan A.M."/>
            <person name="Seviour R.J."/>
            <person name="Williams R.B."/>
        </authorList>
    </citation>
    <scope>NUCLEOTIDE SEQUENCE [LARGE SCALE GENOMIC DNA]</scope>
    <source>
        <strain evidence="2 3">Ben 114</strain>
    </source>
</reference>
<dbReference type="InterPro" id="IPR004564">
    <property type="entry name" value="OM_lipoprot_carrier_LolA-like"/>
</dbReference>
<dbReference type="AlphaFoldDB" id="A0A7H1N188"/>
<dbReference type="Pfam" id="PF03548">
    <property type="entry name" value="LolA"/>
    <property type="match status" value="1"/>
</dbReference>
<name>A0A7H1N188_9PROT</name>
<gene>
    <name evidence="2" type="ORF">HQ394_09220</name>
</gene>
<evidence type="ECO:0000313" key="3">
    <source>
        <dbReference type="Proteomes" id="UP000516369"/>
    </source>
</evidence>
<evidence type="ECO:0000313" key="2">
    <source>
        <dbReference type="EMBL" id="QNT69474.1"/>
    </source>
</evidence>
<keyword evidence="3" id="KW-1185">Reference proteome</keyword>
<dbReference type="CDD" id="cd16325">
    <property type="entry name" value="LolA"/>
    <property type="match status" value="1"/>
</dbReference>
<dbReference type="Gene3D" id="2.50.20.10">
    <property type="entry name" value="Lipoprotein localisation LolA/LolB/LppX"/>
    <property type="match status" value="1"/>
</dbReference>
<dbReference type="PANTHER" id="PTHR35869:SF1">
    <property type="entry name" value="OUTER-MEMBRANE LIPOPROTEIN CARRIER PROTEIN"/>
    <property type="match status" value="1"/>
</dbReference>
<proteinExistence type="predicted"/>
<protein>
    <submittedName>
        <fullName evidence="2">Outer membrane lipoprotein carrier protein LolA</fullName>
    </submittedName>
</protein>
<dbReference type="Proteomes" id="UP000516369">
    <property type="component" value="Chromosome"/>
</dbReference>
<organism evidence="2 3">
    <name type="scientific">Defluviicoccus vanus</name>
    <dbReference type="NCBI Taxonomy" id="111831"/>
    <lineage>
        <taxon>Bacteria</taxon>
        <taxon>Pseudomonadati</taxon>
        <taxon>Pseudomonadota</taxon>
        <taxon>Alphaproteobacteria</taxon>
        <taxon>Rhodospirillales</taxon>
        <taxon>Rhodospirillaceae</taxon>
        <taxon>Defluviicoccus</taxon>
    </lineage>
</organism>
<sequence length="208" mass="22560">MAALPLLPGEASATIPSSLQLTAETRQELQDIQAYLNTIRTVESDFLQTSSNGEHASGRLYMSRPGKLRVEYTPPPAILVVADGTFLIYYDKALDQVSYVPLSASPAGILLDKRINLDDPALTITDVVDDGDTVRISVVRTESAGDGSLTLFVTKSPWQLSEWEVTDAQGITTRVTLANPVFGGSLNAKLFEFRNPRMPGEGDYPSGR</sequence>
<keyword evidence="1" id="KW-0732">Signal</keyword>
<keyword evidence="2" id="KW-0449">Lipoprotein</keyword>
<dbReference type="InterPro" id="IPR029046">
    <property type="entry name" value="LolA/LolB/LppX"/>
</dbReference>